<dbReference type="PROSITE" id="PS51257">
    <property type="entry name" value="PROKAR_LIPOPROTEIN"/>
    <property type="match status" value="1"/>
</dbReference>
<dbReference type="RefSeq" id="WP_118844500.1">
    <property type="nucleotide sequence ID" value="NZ_CP032090.1"/>
</dbReference>
<name>A0AAD0S0E6_9GAMM</name>
<feature type="signal peptide" evidence="1">
    <location>
        <begin position="1"/>
        <end position="20"/>
    </location>
</feature>
<reference evidence="2 3" key="1">
    <citation type="submission" date="2018-08" db="EMBL/GenBank/DDBJ databases">
        <title>Draft genome sequence of Pseudoalteromonas donghaensis HJ51.</title>
        <authorList>
            <person name="Oh J."/>
            <person name="Roh D."/>
        </authorList>
    </citation>
    <scope>NUCLEOTIDE SEQUENCE [LARGE SCALE GENOMIC DNA]</scope>
    <source>
        <strain evidence="2 3">HJ51</strain>
    </source>
</reference>
<gene>
    <name evidence="2" type="ORF">D0907_11630</name>
</gene>
<keyword evidence="1" id="KW-0732">Signal</keyword>
<proteinExistence type="predicted"/>
<evidence type="ECO:0000256" key="1">
    <source>
        <dbReference type="SAM" id="SignalP"/>
    </source>
</evidence>
<accession>A0AAD0S0E6</accession>
<evidence type="ECO:0000313" key="3">
    <source>
        <dbReference type="Proteomes" id="UP000264605"/>
    </source>
</evidence>
<evidence type="ECO:0000313" key="2">
    <source>
        <dbReference type="EMBL" id="AXV65869.1"/>
    </source>
</evidence>
<dbReference type="Proteomes" id="UP000264605">
    <property type="component" value="Chromosome"/>
</dbReference>
<feature type="chain" id="PRO_5041910920" description="Lipoprotein" evidence="1">
    <location>
        <begin position="21"/>
        <end position="393"/>
    </location>
</feature>
<sequence length="393" mass="44312">MRKIASFFAIIMLASSLVGCVATYNPIPKNYQGNTAKLDDTYKVGSTSSGQFFYLSKVDGKQVNNSIRATHQASYGQGMLLTPVGFSREVPTEPMTLTLVAQVHHAAPINYMFNAGSNFIVSGDVFFTPEANQHYVVKGYLSPDFSSVWIENMSGKQVSDAIVLEGDPDESKTKIAMLSDGEVKFPEPEKNQATPKKSILITNQPFDNPLFFLERGLSVDAVVTKLGKPDHIRVIEKGFFNNSPEIQLYHYKDIGAVEMVKSQTDQQFYSRRTHNVSSQEHYQFIDVVNQADGMDTQRIGRKYDRIGVYDEQYLDALASKLWLNKQTTDGNMLDGIAYYCKIFANAQTARYQSLLKSIIDNKDVPSKLRRHCKNAKKEIEKLKLTQVEQFQFL</sequence>
<dbReference type="KEGG" id="pdj:D0907_11630"/>
<organism evidence="2 3">
    <name type="scientific">Pseudoalteromonas lipolytica</name>
    <dbReference type="NCBI Taxonomy" id="570156"/>
    <lineage>
        <taxon>Bacteria</taxon>
        <taxon>Pseudomonadati</taxon>
        <taxon>Pseudomonadota</taxon>
        <taxon>Gammaproteobacteria</taxon>
        <taxon>Alteromonadales</taxon>
        <taxon>Pseudoalteromonadaceae</taxon>
        <taxon>Pseudoalteromonas</taxon>
    </lineage>
</organism>
<protein>
    <recommendedName>
        <fullName evidence="4">Lipoprotein</fullName>
    </recommendedName>
</protein>
<evidence type="ECO:0008006" key="4">
    <source>
        <dbReference type="Google" id="ProtNLM"/>
    </source>
</evidence>
<dbReference type="AlphaFoldDB" id="A0AAD0S0E6"/>
<dbReference type="GeneID" id="99506118"/>
<dbReference type="EMBL" id="CP032090">
    <property type="protein sequence ID" value="AXV65869.1"/>
    <property type="molecule type" value="Genomic_DNA"/>
</dbReference>